<evidence type="ECO:0000256" key="3">
    <source>
        <dbReference type="ARBA" id="ARBA00007532"/>
    </source>
</evidence>
<evidence type="ECO:0000256" key="13">
    <source>
        <dbReference type="PIRSR" id="PIRSR000350-3"/>
    </source>
</evidence>
<dbReference type="InterPro" id="IPR016156">
    <property type="entry name" value="FAD/NAD-linked_Rdtase_dimer_sf"/>
</dbReference>
<comment type="subcellular location">
    <subcellularLocation>
        <location evidence="2">Cytoplasm</location>
    </subcellularLocation>
</comment>
<dbReference type="GO" id="GO:0003957">
    <property type="term" value="F:NAD(P)+ transhydrogenase (Si-specific) activity"/>
    <property type="evidence" value="ECO:0007669"/>
    <property type="project" value="UniProtKB-EC"/>
</dbReference>
<evidence type="ECO:0000259" key="15">
    <source>
        <dbReference type="Pfam" id="PF07992"/>
    </source>
</evidence>
<protein>
    <recommendedName>
        <fullName evidence="5">Soluble pyridine nucleotide transhydrogenase</fullName>
        <ecNumber evidence="4">1.6.1.1</ecNumber>
    </recommendedName>
    <alternativeName>
        <fullName evidence="12">NAD(P)(+) transhydrogenase [B-specific]</fullName>
    </alternativeName>
</protein>
<evidence type="ECO:0000256" key="2">
    <source>
        <dbReference type="ARBA" id="ARBA00004496"/>
    </source>
</evidence>
<gene>
    <name evidence="16" type="primary">sthA</name>
    <name evidence="16" type="ORF">V5E97_30340</name>
</gene>
<accession>A0AAU7CBR1</accession>
<dbReference type="Pfam" id="PF07992">
    <property type="entry name" value="Pyr_redox_2"/>
    <property type="match status" value="1"/>
</dbReference>
<dbReference type="FunFam" id="3.30.390.30:FF:000001">
    <property type="entry name" value="Dihydrolipoyl dehydrogenase"/>
    <property type="match status" value="1"/>
</dbReference>
<dbReference type="PIRSF" id="PIRSF000350">
    <property type="entry name" value="Mercury_reductase_MerA"/>
    <property type="match status" value="1"/>
</dbReference>
<comment type="cofactor">
    <cofactor evidence="13">
        <name>FAD</name>
        <dbReference type="ChEBI" id="CHEBI:57692"/>
    </cofactor>
    <text evidence="13">Binds 1 FAD per subunit.</text>
</comment>
<evidence type="ECO:0000256" key="12">
    <source>
        <dbReference type="ARBA" id="ARBA00031183"/>
    </source>
</evidence>
<keyword evidence="9" id="KW-0521">NADP</keyword>
<evidence type="ECO:0000256" key="5">
    <source>
        <dbReference type="ARBA" id="ARBA00016603"/>
    </source>
</evidence>
<reference evidence="16" key="1">
    <citation type="submission" date="2024-05" db="EMBL/GenBank/DDBJ databases">
        <title>Planctomycetes of the genus Singulisphaera possess chitinolytic capabilities.</title>
        <authorList>
            <person name="Ivanova A."/>
        </authorList>
    </citation>
    <scope>NUCLEOTIDE SEQUENCE</scope>
    <source>
        <strain evidence="16">Ch08T</strain>
    </source>
</reference>
<evidence type="ECO:0000256" key="11">
    <source>
        <dbReference type="ARBA" id="ARBA00023027"/>
    </source>
</evidence>
<feature type="binding site" evidence="13">
    <location>
        <position position="269"/>
    </location>
    <ligand>
        <name>NAD(+)</name>
        <dbReference type="ChEBI" id="CHEBI:57540"/>
    </ligand>
</feature>
<dbReference type="SUPFAM" id="SSF51905">
    <property type="entry name" value="FAD/NAD(P)-binding domain"/>
    <property type="match status" value="1"/>
</dbReference>
<organism evidence="16">
    <name type="scientific">Singulisphaera sp. Ch08</name>
    <dbReference type="NCBI Taxonomy" id="3120278"/>
    <lineage>
        <taxon>Bacteria</taxon>
        <taxon>Pseudomonadati</taxon>
        <taxon>Planctomycetota</taxon>
        <taxon>Planctomycetia</taxon>
        <taxon>Isosphaerales</taxon>
        <taxon>Isosphaeraceae</taxon>
        <taxon>Singulisphaera</taxon>
    </lineage>
</organism>
<dbReference type="RefSeq" id="WP_406695334.1">
    <property type="nucleotide sequence ID" value="NZ_CP155447.1"/>
</dbReference>
<evidence type="ECO:0000259" key="14">
    <source>
        <dbReference type="Pfam" id="PF02852"/>
    </source>
</evidence>
<evidence type="ECO:0000256" key="10">
    <source>
        <dbReference type="ARBA" id="ARBA00023002"/>
    </source>
</evidence>
<feature type="binding site" evidence="13">
    <location>
        <begin position="183"/>
        <end position="190"/>
    </location>
    <ligand>
        <name>NAD(+)</name>
        <dbReference type="ChEBI" id="CHEBI:57540"/>
    </ligand>
</feature>
<dbReference type="GO" id="GO:0005829">
    <property type="term" value="C:cytosol"/>
    <property type="evidence" value="ECO:0007669"/>
    <property type="project" value="TreeGrafter"/>
</dbReference>
<keyword evidence="8 13" id="KW-0274">FAD</keyword>
<dbReference type="SUPFAM" id="SSF55424">
    <property type="entry name" value="FAD/NAD-linked reductases, dimerisation (C-terminal) domain"/>
    <property type="match status" value="1"/>
</dbReference>
<keyword evidence="6" id="KW-0963">Cytoplasm</keyword>
<evidence type="ECO:0000256" key="6">
    <source>
        <dbReference type="ARBA" id="ARBA00022490"/>
    </source>
</evidence>
<name>A0AAU7CBR1_9BACT</name>
<dbReference type="GO" id="GO:0004148">
    <property type="term" value="F:dihydrolipoyl dehydrogenase (NADH) activity"/>
    <property type="evidence" value="ECO:0007669"/>
    <property type="project" value="TreeGrafter"/>
</dbReference>
<keyword evidence="13" id="KW-0547">Nucleotide-binding</keyword>
<dbReference type="InterPro" id="IPR050151">
    <property type="entry name" value="Class-I_Pyr_Nuc-Dis_Oxidored"/>
</dbReference>
<feature type="binding site" evidence="13">
    <location>
        <position position="206"/>
    </location>
    <ligand>
        <name>NAD(+)</name>
        <dbReference type="ChEBI" id="CHEBI:57540"/>
    </ligand>
</feature>
<dbReference type="PRINTS" id="PR00368">
    <property type="entry name" value="FADPNR"/>
</dbReference>
<evidence type="ECO:0000256" key="4">
    <source>
        <dbReference type="ARBA" id="ARBA00012772"/>
    </source>
</evidence>
<comment type="similarity">
    <text evidence="3">Belongs to the class-I pyridine nucleotide-disulfide oxidoreductase family.</text>
</comment>
<evidence type="ECO:0000256" key="7">
    <source>
        <dbReference type="ARBA" id="ARBA00022630"/>
    </source>
</evidence>
<dbReference type="PANTHER" id="PTHR22912">
    <property type="entry name" value="DISULFIDE OXIDOREDUCTASE"/>
    <property type="match status" value="1"/>
</dbReference>
<evidence type="ECO:0000256" key="9">
    <source>
        <dbReference type="ARBA" id="ARBA00022857"/>
    </source>
</evidence>
<keyword evidence="10 16" id="KW-0560">Oxidoreductase</keyword>
<evidence type="ECO:0000256" key="8">
    <source>
        <dbReference type="ARBA" id="ARBA00022827"/>
    </source>
</evidence>
<keyword evidence="11 13" id="KW-0520">NAD</keyword>
<evidence type="ECO:0000313" key="16">
    <source>
        <dbReference type="EMBL" id="XBH02592.1"/>
    </source>
</evidence>
<comment type="function">
    <text evidence="1">Conversion of NADPH, generated by peripheral catabolic pathways, to NADH, which can enter the respiratory chain for energy generation.</text>
</comment>
<proteinExistence type="inferred from homology"/>
<evidence type="ECO:0000256" key="1">
    <source>
        <dbReference type="ARBA" id="ARBA00002842"/>
    </source>
</evidence>
<dbReference type="GO" id="GO:0006103">
    <property type="term" value="P:2-oxoglutarate metabolic process"/>
    <property type="evidence" value="ECO:0007669"/>
    <property type="project" value="TreeGrafter"/>
</dbReference>
<dbReference type="GO" id="GO:0050660">
    <property type="term" value="F:flavin adenine dinucleotide binding"/>
    <property type="evidence" value="ECO:0007669"/>
    <property type="project" value="TreeGrafter"/>
</dbReference>
<feature type="binding site" evidence="13">
    <location>
        <position position="53"/>
    </location>
    <ligand>
        <name>FAD</name>
        <dbReference type="ChEBI" id="CHEBI:57692"/>
    </ligand>
</feature>
<feature type="domain" description="Pyridine nucleotide-disulphide oxidoreductase dimerisation" evidence="14">
    <location>
        <begin position="346"/>
        <end position="452"/>
    </location>
</feature>
<dbReference type="AlphaFoldDB" id="A0AAU7CBR1"/>
<dbReference type="NCBIfam" id="NF003585">
    <property type="entry name" value="PRK05249.1"/>
    <property type="match status" value="1"/>
</dbReference>
<dbReference type="InterPro" id="IPR023753">
    <property type="entry name" value="FAD/NAD-binding_dom"/>
</dbReference>
<dbReference type="Gene3D" id="3.30.390.30">
    <property type="match status" value="1"/>
</dbReference>
<dbReference type="PANTHER" id="PTHR22912:SF93">
    <property type="entry name" value="SOLUBLE PYRIDINE NUCLEOTIDE TRANSHYDROGENASE"/>
    <property type="match status" value="1"/>
</dbReference>
<dbReference type="EC" id="1.6.1.1" evidence="4"/>
<dbReference type="EMBL" id="CP155447">
    <property type="protein sequence ID" value="XBH02592.1"/>
    <property type="molecule type" value="Genomic_DNA"/>
</dbReference>
<keyword evidence="7" id="KW-0285">Flavoprotein</keyword>
<feature type="binding site" evidence="13">
    <location>
        <position position="117"/>
    </location>
    <ligand>
        <name>FAD</name>
        <dbReference type="ChEBI" id="CHEBI:57692"/>
    </ligand>
</feature>
<dbReference type="InterPro" id="IPR036188">
    <property type="entry name" value="FAD/NAD-bd_sf"/>
</dbReference>
<dbReference type="InterPro" id="IPR001100">
    <property type="entry name" value="Pyr_nuc-diS_OxRdtase"/>
</dbReference>
<dbReference type="Gene3D" id="3.50.50.60">
    <property type="entry name" value="FAD/NAD(P)-binding domain"/>
    <property type="match status" value="2"/>
</dbReference>
<feature type="domain" description="FAD/NAD(P)-binding" evidence="15">
    <location>
        <begin position="6"/>
        <end position="325"/>
    </location>
</feature>
<dbReference type="InterPro" id="IPR004099">
    <property type="entry name" value="Pyr_nucl-diS_OxRdtase_dimer"/>
</dbReference>
<dbReference type="Pfam" id="PF02852">
    <property type="entry name" value="Pyr_redox_dim"/>
    <property type="match status" value="1"/>
</dbReference>
<feature type="binding site" evidence="13">
    <location>
        <position position="310"/>
    </location>
    <ligand>
        <name>FAD</name>
        <dbReference type="ChEBI" id="CHEBI:57692"/>
    </ligand>
</feature>
<dbReference type="PRINTS" id="PR00411">
    <property type="entry name" value="PNDRDTASEI"/>
</dbReference>
<sequence>MDSSKFDLIVIGSGPAGEKGAAQAAYFGKSVAMIEKEPSLGGAAANTGTLPSKTLRETALFLSGFRNRDLSGVNLSIKHKVTIRDFLVHEQHVTQEERVRILNNLSRHHVRLFRGSGSFVDPHTVRIRSNDGSETLIQGDVVLIAVGSSPFRPPIYPFDDPRVWDSDTILQLQHMPKSMLVVGGGVIGCEYACMFAILGIDVTVVEQRGRAVGSLDAEIAASLQAQMESIGIRFIFNDSVEFVHAGEEIDVRLKSGLELQPGAILVSSGRNGNTQDLGLDRVGVEVNERGVVHVNSRYQTEAPHVYAAGDVIGSPALASTAMEQARVAMVNAFDLKYKSDMAVILPYGIYTIPECSMAGETEESLQKKGIPYIVGKATYDSNARGHIIGDDKGFLKLLFAVEDMRLLGVHVIGEQATELVHVGLTALLLKQGADLFIQTCYNYPTLTELYKYATYDALGRRAALPK</sequence>